<reference evidence="1 2" key="1">
    <citation type="journal article" date="2024" name="Appl. Microbiol. Biotechnol.">
        <title>Biosynthetic gene clusters with biotechnological applications in novel Antarctic isolates from Actinomycetota.</title>
        <authorList>
            <person name="Bruna P."/>
            <person name="Nunez-Montero K."/>
            <person name="Contreras M.J."/>
            <person name="Leal K."/>
            <person name="Garcia M."/>
            <person name="Abanto M."/>
            <person name="Barrientos L."/>
        </authorList>
    </citation>
    <scope>NUCLEOTIDE SEQUENCE [LARGE SCALE GENOMIC DNA]</scope>
    <source>
        <strain evidence="1 2">Se16.17</strain>
    </source>
</reference>
<dbReference type="Proteomes" id="UP001448614">
    <property type="component" value="Unassembled WGS sequence"/>
</dbReference>
<comment type="caution">
    <text evidence="1">The sequence shown here is derived from an EMBL/GenBank/DDBJ whole genome shotgun (WGS) entry which is preliminary data.</text>
</comment>
<gene>
    <name evidence="1" type="ORF">V3C41_08675</name>
</gene>
<evidence type="ECO:0000313" key="1">
    <source>
        <dbReference type="EMBL" id="MEO3941138.1"/>
    </source>
</evidence>
<keyword evidence="2" id="KW-1185">Reference proteome</keyword>
<evidence type="ECO:0000313" key="2">
    <source>
        <dbReference type="Proteomes" id="UP001448614"/>
    </source>
</evidence>
<proteinExistence type="predicted"/>
<organism evidence="1 2">
    <name type="scientific">Paenarthrobacter nicotinovorans</name>
    <name type="common">Arthrobacter nicotinovorans</name>
    <dbReference type="NCBI Taxonomy" id="29320"/>
    <lineage>
        <taxon>Bacteria</taxon>
        <taxon>Bacillati</taxon>
        <taxon>Actinomycetota</taxon>
        <taxon>Actinomycetes</taxon>
        <taxon>Micrococcales</taxon>
        <taxon>Micrococcaceae</taxon>
        <taxon>Paenarthrobacter</taxon>
    </lineage>
</organism>
<protein>
    <submittedName>
        <fullName evidence="1">Amino acid-binding protein</fullName>
    </submittedName>
</protein>
<dbReference type="EMBL" id="JBBMFV010000004">
    <property type="protein sequence ID" value="MEO3941138.1"/>
    <property type="molecule type" value="Genomic_DNA"/>
</dbReference>
<accession>A0ABV0GRE5</accession>
<name>A0ABV0GRE5_PAENI</name>
<dbReference type="RefSeq" id="WP_026541162.1">
    <property type="nucleotide sequence ID" value="NZ_JAVDRC010000004.1"/>
</dbReference>
<sequence length="305" mass="32176">MKPSASTPATADLLCDACGQLPEPPKARLTLANIAVMLPIELLVHAAVVGTHLPYAAKVVLLAVTATVLVIWVAEPSAAKVLRRWLHAAALRQRRTLHLAPSLWRARTVLLDQPGSLQKITKSLAKLDSNILSVHVHPMPGTQSPSGELTQSVMDEFVLSAPGELTELELLKALDDGGGRDSQVWPTTALAMADGQTKALSLATRIAGNPKELPHAVAELLSAKIVQVDPEHPAPNLSAAVGPSADILKIPTAWHGPLVFSRPGEPFSLAESARAHRLAELAEILAHSPGSMESPPARVAVFPPG</sequence>